<dbReference type="Proteomes" id="UP000479000">
    <property type="component" value="Unassembled WGS sequence"/>
</dbReference>
<comment type="similarity">
    <text evidence="2 5">Belongs to the proline oxidase family.</text>
</comment>
<keyword evidence="5" id="KW-0285">Flavoprotein</keyword>
<comment type="cofactor">
    <cofactor evidence="5">
        <name>FAD</name>
        <dbReference type="ChEBI" id="CHEBI:57692"/>
    </cofactor>
</comment>
<dbReference type="SUPFAM" id="SSF51730">
    <property type="entry name" value="FAD-linked oxidoreductase"/>
    <property type="match status" value="1"/>
</dbReference>
<evidence type="ECO:0000259" key="7">
    <source>
        <dbReference type="Pfam" id="PF01619"/>
    </source>
</evidence>
<evidence type="ECO:0000256" key="4">
    <source>
        <dbReference type="ARBA" id="ARBA00023062"/>
    </source>
</evidence>
<dbReference type="EC" id="1.5.5.2" evidence="5"/>
<keyword evidence="5" id="KW-0274">FAD</keyword>
<dbReference type="AlphaFoldDB" id="A0A6H5HJ85"/>
<dbReference type="GO" id="GO:0071949">
    <property type="term" value="F:FAD binding"/>
    <property type="evidence" value="ECO:0007669"/>
    <property type="project" value="TreeGrafter"/>
</dbReference>
<dbReference type="OrthoDB" id="5464at2759"/>
<accession>A0A6H5HJ85</accession>
<sequence>MAFASRLFAGAVRGGKPFRSMCCLAPPSDKPKNAPTEKCAPEEKSAPPPQNAPPGRKTGKPLDTSFNNGEEAYKSKTTWEVVRAYIVYVLCSSSFLVDNNMAIMKIAKGILGQTLFVQLMKLTFYGHFVAGEDQKRIEPKIRRMQAFGVNSILDYSVEEDLSQAEAEEREMGSTTSEIVASSTNEADLVGGKMPQYHASKEFADRRYKVKSARTYFYKDELSCEANLKTFLSCVESSAKFGNGSTMFTAVKMTALGRPQLLLQISEVIMRARRFVSEIVGGAGPVLGQHLTAEELKERLEQSGIKDTNKFLEKVVKDREGVIHLFPWSGILNADLELNDAFRVPCVKEGRMVRLITQLSKKEEDMFRNMIRRLTELAQAAQKLNVRIMVDAEQTYFQPAISRITMELMNKYNKELPTIFNTYQCYLRDAHREITMDIAQAKRQKFHFGCKLVRGAYLEQERARAASLKYADPTNPDVMATTEMYKACVTECMNHLKTGGTENRSSFVVASHNEDTVRFALEKMKELGIRPEDGTIGFGQLYGMCDNITYPLGQAGYAAYKYVPYGPVAEVLPYLSRRAQENKGVLDKVKKEKKLIAKEILRRIRKGQIVHRVELPKN</sequence>
<proteinExistence type="inferred from homology"/>
<dbReference type="PANTHER" id="PTHR13914">
    <property type="entry name" value="PROLINE OXIDASE"/>
    <property type="match status" value="1"/>
</dbReference>
<dbReference type="Gene3D" id="3.20.20.220">
    <property type="match status" value="2"/>
</dbReference>
<feature type="domain" description="Proline dehydrogenase" evidence="7">
    <location>
        <begin position="140"/>
        <end position="589"/>
    </location>
</feature>
<dbReference type="GO" id="GO:0005739">
    <property type="term" value="C:mitochondrion"/>
    <property type="evidence" value="ECO:0007669"/>
    <property type="project" value="TreeGrafter"/>
</dbReference>
<name>A0A6H5HJ85_9HEMI</name>
<protein>
    <recommendedName>
        <fullName evidence="5">Proline dehydrogenase</fullName>
        <ecNumber evidence="5">1.5.5.2</ecNumber>
    </recommendedName>
</protein>
<dbReference type="FunFam" id="3.20.20.220:FF:000012">
    <property type="entry name" value="Proline dehydrogenase"/>
    <property type="match status" value="1"/>
</dbReference>
<organism evidence="8 9">
    <name type="scientific">Nesidiocoris tenuis</name>
    <dbReference type="NCBI Taxonomy" id="355587"/>
    <lineage>
        <taxon>Eukaryota</taxon>
        <taxon>Metazoa</taxon>
        <taxon>Ecdysozoa</taxon>
        <taxon>Arthropoda</taxon>
        <taxon>Hexapoda</taxon>
        <taxon>Insecta</taxon>
        <taxon>Pterygota</taxon>
        <taxon>Neoptera</taxon>
        <taxon>Paraneoptera</taxon>
        <taxon>Hemiptera</taxon>
        <taxon>Heteroptera</taxon>
        <taxon>Panheteroptera</taxon>
        <taxon>Cimicomorpha</taxon>
        <taxon>Miridae</taxon>
        <taxon>Dicyphina</taxon>
        <taxon>Nesidiocoris</taxon>
    </lineage>
</organism>
<gene>
    <name evidence="8" type="ORF">NTEN_LOCUS21509</name>
</gene>
<dbReference type="InterPro" id="IPR029041">
    <property type="entry name" value="FAD-linked_oxidoreductase-like"/>
</dbReference>
<evidence type="ECO:0000313" key="9">
    <source>
        <dbReference type="Proteomes" id="UP000479000"/>
    </source>
</evidence>
<dbReference type="GO" id="GO:0004657">
    <property type="term" value="F:proline dehydrogenase activity"/>
    <property type="evidence" value="ECO:0007669"/>
    <property type="project" value="UniProtKB-EC"/>
</dbReference>
<evidence type="ECO:0000313" key="8">
    <source>
        <dbReference type="EMBL" id="CAB0017511.1"/>
    </source>
</evidence>
<comment type="pathway">
    <text evidence="1">Amino-acid degradation; L-proline degradation into L-glutamate; L-glutamate from L-proline: step 1/2.</text>
</comment>
<keyword evidence="9" id="KW-1185">Reference proteome</keyword>
<reference evidence="8 9" key="1">
    <citation type="submission" date="2020-02" db="EMBL/GenBank/DDBJ databases">
        <authorList>
            <person name="Ferguson B K."/>
        </authorList>
    </citation>
    <scope>NUCLEOTIDE SEQUENCE [LARGE SCALE GENOMIC DNA]</scope>
</reference>
<comment type="function">
    <text evidence="5">Converts proline to delta-1-pyrroline-5-carboxylate.</text>
</comment>
<dbReference type="GO" id="GO:0010133">
    <property type="term" value="P:L-proline catabolic process to L-glutamate"/>
    <property type="evidence" value="ECO:0007669"/>
    <property type="project" value="TreeGrafter"/>
</dbReference>
<dbReference type="InterPro" id="IPR015659">
    <property type="entry name" value="Proline_oxidase"/>
</dbReference>
<evidence type="ECO:0000256" key="1">
    <source>
        <dbReference type="ARBA" id="ARBA00004739"/>
    </source>
</evidence>
<evidence type="ECO:0000256" key="2">
    <source>
        <dbReference type="ARBA" id="ARBA00005869"/>
    </source>
</evidence>
<dbReference type="Pfam" id="PF01619">
    <property type="entry name" value="Pro_dh"/>
    <property type="match status" value="1"/>
</dbReference>
<comment type="catalytic activity">
    <reaction evidence="5">
        <text>L-proline + a quinone = (S)-1-pyrroline-5-carboxylate + a quinol + H(+)</text>
        <dbReference type="Rhea" id="RHEA:23784"/>
        <dbReference type="ChEBI" id="CHEBI:15378"/>
        <dbReference type="ChEBI" id="CHEBI:17388"/>
        <dbReference type="ChEBI" id="CHEBI:24646"/>
        <dbReference type="ChEBI" id="CHEBI:60039"/>
        <dbReference type="ChEBI" id="CHEBI:132124"/>
        <dbReference type="EC" id="1.5.5.2"/>
    </reaction>
</comment>
<keyword evidence="4 5" id="KW-0642">Proline metabolism</keyword>
<keyword evidence="3 5" id="KW-0560">Oxidoreductase</keyword>
<dbReference type="PANTHER" id="PTHR13914:SF0">
    <property type="entry name" value="PROLINE DEHYDROGENASE 1, MITOCHONDRIAL"/>
    <property type="match status" value="1"/>
</dbReference>
<dbReference type="EMBL" id="CADCXU010031515">
    <property type="protein sequence ID" value="CAB0017511.1"/>
    <property type="molecule type" value="Genomic_DNA"/>
</dbReference>
<evidence type="ECO:0000256" key="5">
    <source>
        <dbReference type="RuleBase" id="RU364054"/>
    </source>
</evidence>
<evidence type="ECO:0000256" key="6">
    <source>
        <dbReference type="SAM" id="MobiDB-lite"/>
    </source>
</evidence>
<evidence type="ECO:0000256" key="3">
    <source>
        <dbReference type="ARBA" id="ARBA00023002"/>
    </source>
</evidence>
<feature type="region of interest" description="Disordered" evidence="6">
    <location>
        <begin position="26"/>
        <end position="67"/>
    </location>
</feature>
<dbReference type="InterPro" id="IPR002872">
    <property type="entry name" value="Proline_DH_dom"/>
</dbReference>